<accession>A0ABQ8SIR8</accession>
<proteinExistence type="predicted"/>
<evidence type="ECO:0000313" key="2">
    <source>
        <dbReference type="Proteomes" id="UP001148838"/>
    </source>
</evidence>
<gene>
    <name evidence="1" type="ORF">ANN_16196</name>
</gene>
<dbReference type="Proteomes" id="UP001148838">
    <property type="component" value="Unassembled WGS sequence"/>
</dbReference>
<name>A0ABQ8SIR8_PERAM</name>
<reference evidence="1 2" key="1">
    <citation type="journal article" date="2022" name="Allergy">
        <title>Genome assembly and annotation of Periplaneta americana reveal a comprehensive cockroach allergen profile.</title>
        <authorList>
            <person name="Wang L."/>
            <person name="Xiong Q."/>
            <person name="Saelim N."/>
            <person name="Wang L."/>
            <person name="Nong W."/>
            <person name="Wan A.T."/>
            <person name="Shi M."/>
            <person name="Liu X."/>
            <person name="Cao Q."/>
            <person name="Hui J.H.L."/>
            <person name="Sookrung N."/>
            <person name="Leung T.F."/>
            <person name="Tungtrongchitr A."/>
            <person name="Tsui S.K.W."/>
        </authorList>
    </citation>
    <scope>NUCLEOTIDE SEQUENCE [LARGE SCALE GENOMIC DNA]</scope>
    <source>
        <strain evidence="1">PWHHKU_190912</strain>
    </source>
</reference>
<evidence type="ECO:0008006" key="3">
    <source>
        <dbReference type="Google" id="ProtNLM"/>
    </source>
</evidence>
<evidence type="ECO:0000313" key="1">
    <source>
        <dbReference type="EMBL" id="KAJ4433883.1"/>
    </source>
</evidence>
<organism evidence="1 2">
    <name type="scientific">Periplaneta americana</name>
    <name type="common">American cockroach</name>
    <name type="synonym">Blatta americana</name>
    <dbReference type="NCBI Taxonomy" id="6978"/>
    <lineage>
        <taxon>Eukaryota</taxon>
        <taxon>Metazoa</taxon>
        <taxon>Ecdysozoa</taxon>
        <taxon>Arthropoda</taxon>
        <taxon>Hexapoda</taxon>
        <taxon>Insecta</taxon>
        <taxon>Pterygota</taxon>
        <taxon>Neoptera</taxon>
        <taxon>Polyneoptera</taxon>
        <taxon>Dictyoptera</taxon>
        <taxon>Blattodea</taxon>
        <taxon>Blattoidea</taxon>
        <taxon>Blattidae</taxon>
        <taxon>Blattinae</taxon>
        <taxon>Periplaneta</taxon>
    </lineage>
</organism>
<protein>
    <recommendedName>
        <fullName evidence="3">Reverse transcriptase domain-containing protein</fullName>
    </recommendedName>
</protein>
<keyword evidence="2" id="KW-1185">Reference proteome</keyword>
<dbReference type="EMBL" id="JAJSOF020000027">
    <property type="protein sequence ID" value="KAJ4433883.1"/>
    <property type="molecule type" value="Genomic_DNA"/>
</dbReference>
<sequence>MSPGSNTESYPAFARIGLRENPGKNLNQYFLRGKDNNGSHYHNGSFASLVFTAAVAAQGTQKFSVLIGNPLFRFPLPDGRDIMEKKWEYKGTVHQLFIDFKKAYDSVKREVLYDILIGFGIPKKLVRLIKMCLSETYSRVRIEELTGSRQIHVEAELSHLFRIPRIPSVSLHDFEGHQDCGTCAMLGRGDRMELSELFV</sequence>
<comment type="caution">
    <text evidence="1">The sequence shown here is derived from an EMBL/GenBank/DDBJ whole genome shotgun (WGS) entry which is preliminary data.</text>
</comment>